<dbReference type="PROSITE" id="PS50920">
    <property type="entry name" value="SOLCAR"/>
    <property type="match status" value="3"/>
</dbReference>
<dbReference type="Proteomes" id="UP000601435">
    <property type="component" value="Unassembled WGS sequence"/>
</dbReference>
<reference evidence="12" key="1">
    <citation type="submission" date="2021-02" db="EMBL/GenBank/DDBJ databases">
        <authorList>
            <person name="Dougan E. K."/>
            <person name="Rhodes N."/>
            <person name="Thang M."/>
            <person name="Chan C."/>
        </authorList>
    </citation>
    <scope>NUCLEOTIDE SEQUENCE</scope>
</reference>
<feature type="region of interest" description="Disordered" evidence="11">
    <location>
        <begin position="105"/>
        <end position="247"/>
    </location>
</feature>
<comment type="similarity">
    <text evidence="2">Belongs to the mitochondrial carrier (TC 2.A.29) family.</text>
</comment>
<dbReference type="PANTHER" id="PTHR45618">
    <property type="entry name" value="MITOCHONDRIAL DICARBOXYLATE CARRIER-RELATED"/>
    <property type="match status" value="1"/>
</dbReference>
<evidence type="ECO:0000256" key="11">
    <source>
        <dbReference type="SAM" id="MobiDB-lite"/>
    </source>
</evidence>
<dbReference type="InterPro" id="IPR050391">
    <property type="entry name" value="Mito_Metabolite_Transporter"/>
</dbReference>
<feature type="repeat" description="Solcar" evidence="10">
    <location>
        <begin position="714"/>
        <end position="804"/>
    </location>
</feature>
<gene>
    <name evidence="12" type="primary">PUMP5</name>
    <name evidence="12" type="ORF">SNEC2469_LOCUS27872</name>
</gene>
<dbReference type="GO" id="GO:0005743">
    <property type="term" value="C:mitochondrial inner membrane"/>
    <property type="evidence" value="ECO:0007669"/>
    <property type="project" value="UniProtKB-SubCell"/>
</dbReference>
<keyword evidence="6" id="KW-0999">Mitochondrion inner membrane</keyword>
<protein>
    <submittedName>
        <fullName evidence="12">PUMP5 protein</fullName>
    </submittedName>
</protein>
<dbReference type="PRINTS" id="PR00926">
    <property type="entry name" value="MITOCARRIER"/>
</dbReference>
<feature type="repeat" description="Solcar" evidence="10">
    <location>
        <begin position="524"/>
        <end position="605"/>
    </location>
</feature>
<dbReference type="GO" id="GO:0055085">
    <property type="term" value="P:transmembrane transport"/>
    <property type="evidence" value="ECO:0007669"/>
    <property type="project" value="InterPro"/>
</dbReference>
<dbReference type="FunFam" id="1.50.40.10:FF:000009">
    <property type="entry name" value="Mitochondrial 2-oxoglutarate/malate carrier protein"/>
    <property type="match status" value="1"/>
</dbReference>
<evidence type="ECO:0000256" key="5">
    <source>
        <dbReference type="ARBA" id="ARBA00022737"/>
    </source>
</evidence>
<evidence type="ECO:0000256" key="10">
    <source>
        <dbReference type="PROSITE-ProRule" id="PRU00282"/>
    </source>
</evidence>
<feature type="compositionally biased region" description="Basic and acidic residues" evidence="11">
    <location>
        <begin position="215"/>
        <end position="232"/>
    </location>
</feature>
<keyword evidence="9 10" id="KW-0472">Membrane</keyword>
<evidence type="ECO:0000256" key="7">
    <source>
        <dbReference type="ARBA" id="ARBA00022989"/>
    </source>
</evidence>
<evidence type="ECO:0000313" key="13">
    <source>
        <dbReference type="Proteomes" id="UP000601435"/>
    </source>
</evidence>
<keyword evidence="7" id="KW-1133">Transmembrane helix</keyword>
<dbReference type="InterPro" id="IPR018108">
    <property type="entry name" value="MCP_transmembrane"/>
</dbReference>
<evidence type="ECO:0000256" key="4">
    <source>
        <dbReference type="ARBA" id="ARBA00022692"/>
    </source>
</evidence>
<evidence type="ECO:0000256" key="9">
    <source>
        <dbReference type="ARBA" id="ARBA00023136"/>
    </source>
</evidence>
<dbReference type="SUPFAM" id="SSF103506">
    <property type="entry name" value="Mitochondrial carrier"/>
    <property type="match status" value="1"/>
</dbReference>
<organism evidence="12 13">
    <name type="scientific">Symbiodinium necroappetens</name>
    <dbReference type="NCBI Taxonomy" id="1628268"/>
    <lineage>
        <taxon>Eukaryota</taxon>
        <taxon>Sar</taxon>
        <taxon>Alveolata</taxon>
        <taxon>Dinophyceae</taxon>
        <taxon>Suessiales</taxon>
        <taxon>Symbiodiniaceae</taxon>
        <taxon>Symbiodinium</taxon>
    </lineage>
</organism>
<dbReference type="InterPro" id="IPR002067">
    <property type="entry name" value="MCP"/>
</dbReference>
<evidence type="ECO:0000256" key="3">
    <source>
        <dbReference type="ARBA" id="ARBA00022448"/>
    </source>
</evidence>
<proteinExistence type="inferred from homology"/>
<keyword evidence="3" id="KW-0813">Transport</keyword>
<dbReference type="OrthoDB" id="756301at2759"/>
<keyword evidence="8" id="KW-0496">Mitochondrion</keyword>
<dbReference type="Pfam" id="PF00153">
    <property type="entry name" value="Mito_carr"/>
    <property type="match status" value="3"/>
</dbReference>
<dbReference type="Gene3D" id="1.50.40.10">
    <property type="entry name" value="Mitochondrial carrier domain"/>
    <property type="match status" value="1"/>
</dbReference>
<evidence type="ECO:0000256" key="1">
    <source>
        <dbReference type="ARBA" id="ARBA00004448"/>
    </source>
</evidence>
<dbReference type="InterPro" id="IPR023395">
    <property type="entry name" value="MCP_dom_sf"/>
</dbReference>
<evidence type="ECO:0000256" key="2">
    <source>
        <dbReference type="ARBA" id="ARBA00006375"/>
    </source>
</evidence>
<name>A0A813AGG3_9DINO</name>
<dbReference type="EMBL" id="CAJNJA010059475">
    <property type="protein sequence ID" value="CAE7867806.1"/>
    <property type="molecule type" value="Genomic_DNA"/>
</dbReference>
<keyword evidence="4 10" id="KW-0812">Transmembrane</keyword>
<keyword evidence="13" id="KW-1185">Reference proteome</keyword>
<comment type="subcellular location">
    <subcellularLocation>
        <location evidence="1">Mitochondrion inner membrane</location>
        <topology evidence="1">Multi-pass membrane protein</topology>
    </subcellularLocation>
</comment>
<feature type="repeat" description="Solcar" evidence="10">
    <location>
        <begin position="613"/>
        <end position="705"/>
    </location>
</feature>
<dbReference type="AlphaFoldDB" id="A0A813AGG3"/>
<feature type="compositionally biased region" description="Basic and acidic residues" evidence="11">
    <location>
        <begin position="161"/>
        <end position="170"/>
    </location>
</feature>
<evidence type="ECO:0000256" key="8">
    <source>
        <dbReference type="ARBA" id="ARBA00023128"/>
    </source>
</evidence>
<keyword evidence="5" id="KW-0677">Repeat</keyword>
<evidence type="ECO:0000313" key="12">
    <source>
        <dbReference type="EMBL" id="CAE7867806.1"/>
    </source>
</evidence>
<comment type="caution">
    <text evidence="12">The sequence shown here is derived from an EMBL/GenBank/DDBJ whole genome shotgun (WGS) entry which is preliminary data.</text>
</comment>
<accession>A0A813AGG3</accession>
<evidence type="ECO:0000256" key="6">
    <source>
        <dbReference type="ARBA" id="ARBA00022792"/>
    </source>
</evidence>
<sequence>MSLESRDDLASELLAATQDEVGETPLFEALEGLLAFCITAAAVGNSEIVSLLLLSSANPNHISHQEMVARFSGREVDPKETEAATSTLSASLQSQVLDHIARTNSPSDSKAEALSPPHGQLEPATGPEDQEPKTDIGPVGDPSEPTGQEDSDHPPSPAGEAESKEPEMQRSAKSAGAVPEPTSPGTPRAEREGAAQVGSLTGSTDPALPDQSEEQEVRPPEEQTEVRPDESVKAGSATEPGPKPLSSLHVIEHSPMVAVRSQPWMQSPVIAHLRPGQHVNLGEWDATQQWRRVVSEDGGWLPVWHPTLGCLVTLVGVEAYPLKRDFDRLPGPSVSEVWEELYSNGCLNVPPPEHTETGGGGVGGTMAAKALMEVMTMGRAQTSEGEMALSRLSARIEPVIKKLTNASSGIRPVLAGLAAIEILSNMSSASFQELSVKAIQSLLDRSTPSECYAKNKMSINTSPMPLEHGIRRSLRQCLPVMQSVQNDASNMASDGNQEKHLGMEARLPRTPAGETKSKNAQIWKGFVQGSVGAAIGGSCAHPLDLIKVRMQLQTEVPKLSMLQMGPHIVKNEGVLGLFKGVDASAARQLVYSGVRFGMYDMLKGFCGESQRPLSTAEKVICAAVAGATGAFAGNPGDLAMVRMQADGKLPEAERRGYKNIFDAVGKIARSEGVLSMWRTGVVPNMNRATIITVGQLAAYDTCKEVFVDKFKMKEGVGLHLSSSFGAAFIASVMSNPVDVAKTRLMNQKAEEGKPLLYRSTVQTMSTIAQQEGPLALYKGFPATFARQCPYVVITWVTVEQLKKIMKDW</sequence>